<accession>A0ABX0USE7</accession>
<protein>
    <recommendedName>
        <fullName evidence="3">Winged helix DNA-binding domain-containing protein</fullName>
    </recommendedName>
</protein>
<dbReference type="PANTHER" id="PTHR38479:SF2">
    <property type="entry name" value="WINGED HELIX DNA-BINDING DOMAIN-CONTAINING PROTEIN"/>
    <property type="match status" value="1"/>
</dbReference>
<dbReference type="Pfam" id="PF06224">
    <property type="entry name" value="AlkZ-like"/>
    <property type="match status" value="1"/>
</dbReference>
<comment type="caution">
    <text evidence="1">The sequence shown here is derived from an EMBL/GenBank/DDBJ whole genome shotgun (WGS) entry which is preliminary data.</text>
</comment>
<dbReference type="Proteomes" id="UP001179181">
    <property type="component" value="Unassembled WGS sequence"/>
</dbReference>
<proteinExistence type="predicted"/>
<name>A0ABX0USE7_9BACT</name>
<evidence type="ECO:0000313" key="1">
    <source>
        <dbReference type="EMBL" id="NIJ55901.1"/>
    </source>
</evidence>
<sequence length="360" mass="41011">MTIRDILHLRLHNQLISNYPWKSPEEVVRWLGAMQAQDYPGAKWSIALRVPDLKDAYIDKALAARTIIRTWPMRGTLHFVAAEDARWMLKLLTPRIISGSAGRYRQLNLDDKVFNKSTELLLKAMEGGKQLMRSELFGLLEDNGIATADQRGMHIINTLAQNQILCHGIHNDKQPTYVLFDEWVTQSNEFETVDALGELALRYFLSHGPATIHDFVWWTGLRISDARSGLNMVSSQLEAGEVDGKTYWYAPGLPDMSNSNSVFLLPGFDEYMLGYTDRVLMLEKQHSAKIVPGNNGVFMPTIIVNGKVEGTWKRVLKKDSVSIEMLPFGKISQLKKKKIEQEAKKYGKYLDRKISSINWL</sequence>
<reference evidence="1 2" key="1">
    <citation type="submission" date="2020-03" db="EMBL/GenBank/DDBJ databases">
        <title>Genomic Encyclopedia of Type Strains, Phase IV (KMG-IV): sequencing the most valuable type-strain genomes for metagenomic binning, comparative biology and taxonomic classification.</title>
        <authorList>
            <person name="Goeker M."/>
        </authorList>
    </citation>
    <scope>NUCLEOTIDE SEQUENCE [LARGE SCALE GENOMIC DNA]</scope>
    <source>
        <strain evidence="1 2">DSM 102865</strain>
    </source>
</reference>
<dbReference type="PANTHER" id="PTHR38479">
    <property type="entry name" value="LMO0824 PROTEIN"/>
    <property type="match status" value="1"/>
</dbReference>
<keyword evidence="2" id="KW-1185">Reference proteome</keyword>
<evidence type="ECO:0008006" key="3">
    <source>
        <dbReference type="Google" id="ProtNLM"/>
    </source>
</evidence>
<dbReference type="RefSeq" id="WP_167276468.1">
    <property type="nucleotide sequence ID" value="NZ_JAASQJ010000006.1"/>
</dbReference>
<dbReference type="InterPro" id="IPR009351">
    <property type="entry name" value="AlkZ-like"/>
</dbReference>
<evidence type="ECO:0000313" key="2">
    <source>
        <dbReference type="Proteomes" id="UP001179181"/>
    </source>
</evidence>
<gene>
    <name evidence="1" type="ORF">FHS68_005094</name>
</gene>
<dbReference type="EMBL" id="JAASQJ010000006">
    <property type="protein sequence ID" value="NIJ55901.1"/>
    <property type="molecule type" value="Genomic_DNA"/>
</dbReference>
<organism evidence="1 2">
    <name type="scientific">Dyadobacter arcticus</name>
    <dbReference type="NCBI Taxonomy" id="1078754"/>
    <lineage>
        <taxon>Bacteria</taxon>
        <taxon>Pseudomonadati</taxon>
        <taxon>Bacteroidota</taxon>
        <taxon>Cytophagia</taxon>
        <taxon>Cytophagales</taxon>
        <taxon>Spirosomataceae</taxon>
        <taxon>Dyadobacter</taxon>
    </lineage>
</organism>